<evidence type="ECO:0000313" key="1">
    <source>
        <dbReference type="EMBL" id="RYU94362.1"/>
    </source>
</evidence>
<dbReference type="RefSeq" id="WP_130022451.1">
    <property type="nucleotide sequence ID" value="NZ_SEWF01000026.1"/>
</dbReference>
<dbReference type="EMBL" id="SEWF01000026">
    <property type="protein sequence ID" value="RYU94362.1"/>
    <property type="molecule type" value="Genomic_DNA"/>
</dbReference>
<comment type="caution">
    <text evidence="1">The sequence shown here is derived from an EMBL/GenBank/DDBJ whole genome shotgun (WGS) entry which is preliminary data.</text>
</comment>
<sequence>MLQKHAQHLCWRAGFGESLSAIKETEKQSAKQVFRKMLKDSEVYVPIAVVEPTDIAGDLRKLRMDKKENGGEGVERSKLKELQKERREEQARLNTTWLEVMSTEKGMLREKMAFFWHGHLVARSINASFSQSYVNTLRKYALGKFGDLLLAVSKEPAMLQFLNNRQNRKRSPNENFARELMELFTLGRGNYTERDIKEVARAFTGWDFDIKGNFVFRERQHDEEEKTVFGKKGYFKGEDIIQLLLENKQTAIFITTKVYQHFVNENISTHGHQEKIQELATRFYKTNYDIANLLENIFTADWFYAQQNIGSHVKSPVELLVGLKRTLGLKFEDEQTSLFIQRVLGQVLLYPPNVAGWPGGKNWIDSSSLLFRMQIPALIFTDKQPEINAKSDGDINTDYQTRKRSFRADMDWTAYASIFSDKEAKLMTEMSDFLLQVSPAEAVVQGIQDKTKTDSRTETVRKAAMALMMLPEYQLC</sequence>
<dbReference type="Proteomes" id="UP000293162">
    <property type="component" value="Unassembled WGS sequence"/>
</dbReference>
<keyword evidence="2" id="KW-1185">Reference proteome</keyword>
<proteinExistence type="predicted"/>
<evidence type="ECO:0000313" key="2">
    <source>
        <dbReference type="Proteomes" id="UP000293162"/>
    </source>
</evidence>
<organism evidence="1 2">
    <name type="scientific">Emticicia agri</name>
    <dbReference type="NCBI Taxonomy" id="2492393"/>
    <lineage>
        <taxon>Bacteria</taxon>
        <taxon>Pseudomonadati</taxon>
        <taxon>Bacteroidota</taxon>
        <taxon>Cytophagia</taxon>
        <taxon>Cytophagales</taxon>
        <taxon>Leadbetterellaceae</taxon>
        <taxon>Emticicia</taxon>
    </lineage>
</organism>
<dbReference type="InterPro" id="IPR014917">
    <property type="entry name" value="DUF1800"/>
</dbReference>
<reference evidence="1 2" key="1">
    <citation type="submission" date="2019-02" db="EMBL/GenBank/DDBJ databases">
        <title>Bacterial novel species Emticicia sp. 17J42-9 isolated from soil.</title>
        <authorList>
            <person name="Jung H.-Y."/>
        </authorList>
    </citation>
    <scope>NUCLEOTIDE SEQUENCE [LARGE SCALE GENOMIC DNA]</scope>
    <source>
        <strain evidence="1 2">17J42-9</strain>
    </source>
</reference>
<dbReference type="AlphaFoldDB" id="A0A4Q5LX92"/>
<dbReference type="OrthoDB" id="9772295at2"/>
<dbReference type="Pfam" id="PF08811">
    <property type="entry name" value="DUF1800"/>
    <property type="match status" value="1"/>
</dbReference>
<accession>A0A4Q5LX92</accession>
<name>A0A4Q5LX92_9BACT</name>
<protein>
    <submittedName>
        <fullName evidence="1">DUF1800 domain-containing protein</fullName>
    </submittedName>
</protein>
<gene>
    <name evidence="1" type="ORF">EWM59_17105</name>
</gene>